<gene>
    <name evidence="1" type="ORF">SAMN02746098_00544</name>
</gene>
<sequence>MKGSDGMKRKIAIGASLVLMMGLITFVKPVQTLALDTLSIFRVNNVKTLEITMADLQEGMQTISNLKEDFKGKNFEHSSLINVVSHPQHEVTKLQEAEEFDAFKLRLPRELESQKPEISAMDSSKMTFTLDVDAFNELLKAVKSPRQLSSNLNNVEMSMVSSASAFAKYDDVLFVATQKSYLEAPQAAKKELRDVMLELPLIPTNLRQQLAEIEEDTSDIYLPVLVGFGREVDLGGKSGYVYTMSDLKGFTETIPQDMIAPGSHSQALEGSNGKSHEAAMDEMSKKLISKYGEEKFAAMKEAHKIAAEEMPNMENASVLIWTKDGNLYGLMGNKTDAELAKIARSVR</sequence>
<name>A0A1M5RGN6_9FIRM</name>
<evidence type="ECO:0008006" key="3">
    <source>
        <dbReference type="Google" id="ProtNLM"/>
    </source>
</evidence>
<dbReference type="AlphaFoldDB" id="A0A1M5RGN6"/>
<dbReference type="EMBL" id="FQXJ01000003">
    <property type="protein sequence ID" value="SHH24933.1"/>
    <property type="molecule type" value="Genomic_DNA"/>
</dbReference>
<protein>
    <recommendedName>
        <fullName evidence="3">DUF4367 domain-containing protein</fullName>
    </recommendedName>
</protein>
<accession>A0A1M5RGN6</accession>
<reference evidence="2" key="1">
    <citation type="submission" date="2016-11" db="EMBL/GenBank/DDBJ databases">
        <authorList>
            <person name="Varghese N."/>
            <person name="Submissions S."/>
        </authorList>
    </citation>
    <scope>NUCLEOTIDE SEQUENCE [LARGE SCALE GENOMIC DNA]</scope>
    <source>
        <strain evidence="2">DSM 15449</strain>
    </source>
</reference>
<dbReference type="STRING" id="1121420.SAMN02746098_00544"/>
<dbReference type="RefSeq" id="WP_242947426.1">
    <property type="nucleotide sequence ID" value="NZ_FQXJ01000003.1"/>
</dbReference>
<keyword evidence="2" id="KW-1185">Reference proteome</keyword>
<organism evidence="1 2">
    <name type="scientific">Desulfosporosinus lacus DSM 15449</name>
    <dbReference type="NCBI Taxonomy" id="1121420"/>
    <lineage>
        <taxon>Bacteria</taxon>
        <taxon>Bacillati</taxon>
        <taxon>Bacillota</taxon>
        <taxon>Clostridia</taxon>
        <taxon>Eubacteriales</taxon>
        <taxon>Desulfitobacteriaceae</taxon>
        <taxon>Desulfosporosinus</taxon>
    </lineage>
</organism>
<evidence type="ECO:0000313" key="2">
    <source>
        <dbReference type="Proteomes" id="UP000183954"/>
    </source>
</evidence>
<proteinExistence type="predicted"/>
<dbReference type="Proteomes" id="UP000183954">
    <property type="component" value="Unassembled WGS sequence"/>
</dbReference>
<evidence type="ECO:0000313" key="1">
    <source>
        <dbReference type="EMBL" id="SHH24933.1"/>
    </source>
</evidence>